<dbReference type="EMBL" id="JAYKXH010000002">
    <property type="protein sequence ID" value="KAK7175597.1"/>
    <property type="molecule type" value="Genomic_DNA"/>
</dbReference>
<evidence type="ECO:0000256" key="2">
    <source>
        <dbReference type="SAM" id="Phobius"/>
    </source>
</evidence>
<feature type="compositionally biased region" description="Basic and acidic residues" evidence="1">
    <location>
        <begin position="45"/>
        <end position="63"/>
    </location>
</feature>
<gene>
    <name evidence="3" type="ORF">R3I93_002506</name>
</gene>
<keyword evidence="2" id="KW-1133">Transmembrane helix</keyword>
<keyword evidence="2" id="KW-0472">Membrane</keyword>
<reference evidence="3 4" key="1">
    <citation type="submission" date="2024-02" db="EMBL/GenBank/DDBJ databases">
        <title>Chromosome-level genome assembly of the Eurasian Minnow (Phoxinus phoxinus).</title>
        <authorList>
            <person name="Oriowo T.O."/>
            <person name="Martin S."/>
            <person name="Stange M."/>
            <person name="Chrysostomakis Y."/>
            <person name="Brown T."/>
            <person name="Winkler S."/>
            <person name="Kukowka S."/>
            <person name="Myers E.W."/>
            <person name="Bohne A."/>
        </authorList>
    </citation>
    <scope>NUCLEOTIDE SEQUENCE [LARGE SCALE GENOMIC DNA]</scope>
    <source>
        <strain evidence="3">ZFMK-TIS-60720</strain>
        <tissue evidence="3">Whole Organism</tissue>
    </source>
</reference>
<comment type="caution">
    <text evidence="3">The sequence shown here is derived from an EMBL/GenBank/DDBJ whole genome shotgun (WGS) entry which is preliminary data.</text>
</comment>
<keyword evidence="4" id="KW-1185">Reference proteome</keyword>
<sequence>MVPNLLCPSLTLCSISSSVIVISVAAVAVFLLALLWLICRKRADNKRGTGDSPVKDENEHKGTYETINMSIPPAARADEQTDDVTYSEVTSSHTKPVKSLNVSRDQHMSLTLR</sequence>
<dbReference type="Proteomes" id="UP001364617">
    <property type="component" value="Unassembled WGS sequence"/>
</dbReference>
<feature type="compositionally biased region" description="Polar residues" evidence="1">
    <location>
        <begin position="83"/>
        <end position="113"/>
    </location>
</feature>
<name>A0AAN9HHF3_9TELE</name>
<organism evidence="3 4">
    <name type="scientific">Phoxinus phoxinus</name>
    <name type="common">Eurasian minnow</name>
    <dbReference type="NCBI Taxonomy" id="58324"/>
    <lineage>
        <taxon>Eukaryota</taxon>
        <taxon>Metazoa</taxon>
        <taxon>Chordata</taxon>
        <taxon>Craniata</taxon>
        <taxon>Vertebrata</taxon>
        <taxon>Euteleostomi</taxon>
        <taxon>Actinopterygii</taxon>
        <taxon>Neopterygii</taxon>
        <taxon>Teleostei</taxon>
        <taxon>Ostariophysi</taxon>
        <taxon>Cypriniformes</taxon>
        <taxon>Leuciscidae</taxon>
        <taxon>Phoxininae</taxon>
        <taxon>Phoxinus</taxon>
    </lineage>
</organism>
<proteinExistence type="predicted"/>
<accession>A0AAN9HHF3</accession>
<protein>
    <submittedName>
        <fullName evidence="3">Uncharacterized protein</fullName>
    </submittedName>
</protein>
<keyword evidence="2" id="KW-0812">Transmembrane</keyword>
<evidence type="ECO:0000256" key="1">
    <source>
        <dbReference type="SAM" id="MobiDB-lite"/>
    </source>
</evidence>
<feature type="region of interest" description="Disordered" evidence="1">
    <location>
        <begin position="45"/>
        <end position="113"/>
    </location>
</feature>
<evidence type="ECO:0000313" key="3">
    <source>
        <dbReference type="EMBL" id="KAK7175597.1"/>
    </source>
</evidence>
<evidence type="ECO:0000313" key="4">
    <source>
        <dbReference type="Proteomes" id="UP001364617"/>
    </source>
</evidence>
<dbReference type="AlphaFoldDB" id="A0AAN9HHF3"/>
<feature type="transmembrane region" description="Helical" evidence="2">
    <location>
        <begin position="20"/>
        <end position="39"/>
    </location>
</feature>